<gene>
    <name evidence="3" type="ORF">DXN05_14885</name>
</gene>
<comment type="caution">
    <text evidence="3">The sequence shown here is derived from an EMBL/GenBank/DDBJ whole genome shotgun (WGS) entry which is preliminary data.</text>
</comment>
<evidence type="ECO:0000256" key="1">
    <source>
        <dbReference type="SAM" id="Phobius"/>
    </source>
</evidence>
<evidence type="ECO:0000313" key="3">
    <source>
        <dbReference type="EMBL" id="RFM27311.1"/>
    </source>
</evidence>
<keyword evidence="4" id="KW-1185">Reference proteome</keyword>
<proteinExistence type="predicted"/>
<dbReference type="PANTHER" id="PTHR40940">
    <property type="entry name" value="PROTEIN BATD-RELATED"/>
    <property type="match status" value="1"/>
</dbReference>
<evidence type="ECO:0000256" key="2">
    <source>
        <dbReference type="SAM" id="SignalP"/>
    </source>
</evidence>
<feature type="transmembrane region" description="Helical" evidence="1">
    <location>
        <begin position="308"/>
        <end position="333"/>
    </location>
</feature>
<dbReference type="RefSeq" id="WP_116848068.1">
    <property type="nucleotide sequence ID" value="NZ_QTJU01000005.1"/>
</dbReference>
<sequence length="451" mass="51383">MVKPAAILRLLLLLLPAGLLQAQVHCFVQTQMDRQSVYAQQPFKVTFTVYTATWFTAPLDFDNIQIPDAFILPFDRTQPGMFTRSGKQYAGIQFYFIVFPYKAGKFTIPAIRIVAQTPPEGQSTSKKITLASAPQSFIVKPNPPSFTGADWFVAKNVFISEDWDKSLSHLKVGDVVKRTVTINAKGTLPQFIPAAARDTLDWASTYIADAVLEDTRDDYDANGIRKQTFTYLLEKEGAFRFPAKTITWWNPYSGKVYRKTTGVVNVQVQPNPNLGILTTLKDSLNAGVTQAPVAAVHKGPLQIMGMPWYWFACIAAGAVLLLYWLVLLLLRLYRWAVQWRKRVLQSEAHWFRKLLLSPLQLPVLLRNLYHWWDRSGINREAAFTSTLPAAEQQLQQEMHTYFHEVYHNNTVAAKAGTAFKKRLRHYRKAQRKTCTETKQVIALQQQLWPDA</sequence>
<evidence type="ECO:0008006" key="5">
    <source>
        <dbReference type="Google" id="ProtNLM"/>
    </source>
</evidence>
<name>A0A3E1NHH9_9BACT</name>
<dbReference type="Proteomes" id="UP000261284">
    <property type="component" value="Unassembled WGS sequence"/>
</dbReference>
<dbReference type="Pfam" id="PF13584">
    <property type="entry name" value="BatD"/>
    <property type="match status" value="1"/>
</dbReference>
<feature type="signal peptide" evidence="2">
    <location>
        <begin position="1"/>
        <end position="22"/>
    </location>
</feature>
<keyword evidence="2" id="KW-0732">Signal</keyword>
<dbReference type="AlphaFoldDB" id="A0A3E1NHH9"/>
<dbReference type="PANTHER" id="PTHR40940:SF1">
    <property type="entry name" value="PROTEIN BATD"/>
    <property type="match status" value="1"/>
</dbReference>
<evidence type="ECO:0000313" key="4">
    <source>
        <dbReference type="Proteomes" id="UP000261284"/>
    </source>
</evidence>
<dbReference type="EMBL" id="QTJU01000005">
    <property type="protein sequence ID" value="RFM27311.1"/>
    <property type="molecule type" value="Genomic_DNA"/>
</dbReference>
<keyword evidence="1" id="KW-0812">Transmembrane</keyword>
<reference evidence="3 4" key="1">
    <citation type="submission" date="2018-08" db="EMBL/GenBank/DDBJ databases">
        <title>Chitinophagaceae sp. K23C18032701, a novel bacterium isolated from forest soil.</title>
        <authorList>
            <person name="Wang C."/>
        </authorList>
    </citation>
    <scope>NUCLEOTIDE SEQUENCE [LARGE SCALE GENOMIC DNA]</scope>
    <source>
        <strain evidence="3 4">K23C18032701</strain>
    </source>
</reference>
<protein>
    <recommendedName>
        <fullName evidence="5">Protein BatD</fullName>
    </recommendedName>
</protein>
<accession>A0A3E1NHH9</accession>
<keyword evidence="1" id="KW-1133">Transmembrane helix</keyword>
<dbReference type="OrthoDB" id="650166at2"/>
<feature type="chain" id="PRO_5017564775" description="Protein BatD" evidence="2">
    <location>
        <begin position="23"/>
        <end position="451"/>
    </location>
</feature>
<organism evidence="3 4">
    <name type="scientific">Deminuibacter soli</name>
    <dbReference type="NCBI Taxonomy" id="2291815"/>
    <lineage>
        <taxon>Bacteria</taxon>
        <taxon>Pseudomonadati</taxon>
        <taxon>Bacteroidota</taxon>
        <taxon>Chitinophagia</taxon>
        <taxon>Chitinophagales</taxon>
        <taxon>Chitinophagaceae</taxon>
        <taxon>Deminuibacter</taxon>
    </lineage>
</organism>
<keyword evidence="1" id="KW-0472">Membrane</keyword>
<dbReference type="InterPro" id="IPR025738">
    <property type="entry name" value="BatD"/>
</dbReference>